<evidence type="ECO:0000313" key="3">
    <source>
        <dbReference type="Proteomes" id="UP000722791"/>
    </source>
</evidence>
<name>A0A8J4DCB8_9CHLO</name>
<dbReference type="Proteomes" id="UP000722791">
    <property type="component" value="Unassembled WGS sequence"/>
</dbReference>
<comment type="caution">
    <text evidence="2">The sequence shown here is derived from an EMBL/GenBank/DDBJ whole genome shotgun (WGS) entry which is preliminary data.</text>
</comment>
<proteinExistence type="predicted"/>
<sequence length="223" mass="24414">MMVRLNFSLCDERQFMLIGRFSPADAPPPLSSLTEQVDALKLRGQGYERALPQDSLLPVANVIVKANKPNPATPALKKGFFDAASKKKAKPVAEPKKVEPPVEEIPMIRAKAGLGSGPMIPDFLRVEPDEQQKRFQAMKADLVDKLKPTPDTITKIGQDQSLLAAFDDPEIMAAVNDIAANPQNFKKYKDKPKVLAFYSAMGKLMGEKLEAIEQSSGPGRNAK</sequence>
<organism evidence="2 3">
    <name type="scientific">Volvox reticuliferus</name>
    <dbReference type="NCBI Taxonomy" id="1737510"/>
    <lineage>
        <taxon>Eukaryota</taxon>
        <taxon>Viridiplantae</taxon>
        <taxon>Chlorophyta</taxon>
        <taxon>core chlorophytes</taxon>
        <taxon>Chlorophyceae</taxon>
        <taxon>CS clade</taxon>
        <taxon>Chlamydomonadales</taxon>
        <taxon>Volvocaceae</taxon>
        <taxon>Volvox</taxon>
    </lineage>
</organism>
<dbReference type="OrthoDB" id="533763at2759"/>
<evidence type="ECO:0008006" key="5">
    <source>
        <dbReference type="Google" id="ProtNLM"/>
    </source>
</evidence>
<accession>A0A8J4DCB8</accession>
<keyword evidence="4" id="KW-1185">Reference proteome</keyword>
<dbReference type="Gene3D" id="1.10.260.100">
    <property type="match status" value="1"/>
</dbReference>
<evidence type="ECO:0000313" key="1">
    <source>
        <dbReference type="EMBL" id="GIL72912.1"/>
    </source>
</evidence>
<evidence type="ECO:0000313" key="2">
    <source>
        <dbReference type="EMBL" id="GIL99392.1"/>
    </source>
</evidence>
<dbReference type="EMBL" id="BNCQ01000006">
    <property type="protein sequence ID" value="GIL99392.1"/>
    <property type="molecule type" value="Genomic_DNA"/>
</dbReference>
<dbReference type="Proteomes" id="UP000747110">
    <property type="component" value="Unassembled WGS sequence"/>
</dbReference>
<gene>
    <name evidence="1" type="ORF">Vretifemale_3053</name>
    <name evidence="2" type="ORF">Vretimale_4563</name>
</gene>
<dbReference type="AlphaFoldDB" id="A0A8J4DCB8"/>
<reference evidence="2" key="1">
    <citation type="journal article" date="2021" name="Proc. Natl. Acad. Sci. U.S.A.">
        <title>Three genomes in the algal genus Volvox reveal the fate of a haploid sex-determining region after a transition to homothallism.</title>
        <authorList>
            <person name="Yamamoto K."/>
            <person name="Hamaji T."/>
            <person name="Kawai-Toyooka H."/>
            <person name="Matsuzaki R."/>
            <person name="Takahashi F."/>
            <person name="Nishimura Y."/>
            <person name="Kawachi M."/>
            <person name="Noguchi H."/>
            <person name="Minakuchi Y."/>
            <person name="Umen J.G."/>
            <person name="Toyoda A."/>
            <person name="Nozaki H."/>
        </authorList>
    </citation>
    <scope>NUCLEOTIDE SEQUENCE</scope>
    <source>
        <strain evidence="2">NIES-3785</strain>
        <strain evidence="1">NIES-3786</strain>
    </source>
</reference>
<evidence type="ECO:0000313" key="4">
    <source>
        <dbReference type="Proteomes" id="UP000747110"/>
    </source>
</evidence>
<dbReference type="EMBL" id="BNCP01000004">
    <property type="protein sequence ID" value="GIL72912.1"/>
    <property type="molecule type" value="Genomic_DNA"/>
</dbReference>
<protein>
    <recommendedName>
        <fullName evidence="5">STI1 domain-containing protein</fullName>
    </recommendedName>
</protein>